<evidence type="ECO:0000256" key="1">
    <source>
        <dbReference type="SAM" id="MobiDB-lite"/>
    </source>
</evidence>
<accession>A0A0F7SN93</accession>
<dbReference type="EMBL" id="LN483345">
    <property type="protein sequence ID" value="CDZ98572.1"/>
    <property type="molecule type" value="Genomic_DNA"/>
</dbReference>
<sequence length="283" mass="30457">MNGLETTNTSSLSRDPTTFLADIFTSSGLTLPARVQAPARSSPVTSPPGHPVYTSSSSDEPAMMESMEIDIPSDSSNPFFMLFETLCQFLPSSLERHLCQISMINPAIILNAGLSSTDTTDWPVESCFEALRRIWGNEHGGWRGSDLGRILQSSESSLSPPHPSFSNDAASAWQTSSTTQSVHAPRKASSLSTQCLAEKDPSGSQTYTPPSASYVRTKILPTQVSFWTDIQTTGKPPSKGQWADIHSGLQILFGGQGGGRFIGPAGHRELQARLKDVRNALDG</sequence>
<feature type="region of interest" description="Disordered" evidence="1">
    <location>
        <begin position="153"/>
        <end position="210"/>
    </location>
</feature>
<feature type="compositionally biased region" description="Low complexity" evidence="1">
    <location>
        <begin position="153"/>
        <end position="181"/>
    </location>
</feature>
<evidence type="ECO:0000313" key="2">
    <source>
        <dbReference type="EMBL" id="CDZ98572.1"/>
    </source>
</evidence>
<organism evidence="2">
    <name type="scientific">Phaffia rhodozyma</name>
    <name type="common">Yeast</name>
    <name type="synonym">Xanthophyllomyces dendrorhous</name>
    <dbReference type="NCBI Taxonomy" id="264483"/>
    <lineage>
        <taxon>Eukaryota</taxon>
        <taxon>Fungi</taxon>
        <taxon>Dikarya</taxon>
        <taxon>Basidiomycota</taxon>
        <taxon>Agaricomycotina</taxon>
        <taxon>Tremellomycetes</taxon>
        <taxon>Cystofilobasidiales</taxon>
        <taxon>Mrakiaceae</taxon>
        <taxon>Phaffia</taxon>
    </lineage>
</organism>
<feature type="region of interest" description="Disordered" evidence="1">
    <location>
        <begin position="36"/>
        <end position="60"/>
    </location>
</feature>
<proteinExistence type="predicted"/>
<dbReference type="AlphaFoldDB" id="A0A0F7SN93"/>
<name>A0A0F7SN93_PHARH</name>
<protein>
    <submittedName>
        <fullName evidence="2">Uncharacterized protein</fullName>
    </submittedName>
</protein>
<reference evidence="2" key="1">
    <citation type="submission" date="2014-08" db="EMBL/GenBank/DDBJ databases">
        <authorList>
            <person name="Sharma Rahul"/>
            <person name="Thines Marco"/>
        </authorList>
    </citation>
    <scope>NUCLEOTIDE SEQUENCE</scope>
</reference>